<feature type="domain" description="Periplasmic copper-binding protein NosD beta helix" evidence="2">
    <location>
        <begin position="154"/>
        <end position="353"/>
    </location>
</feature>
<reference evidence="3 4" key="2">
    <citation type="journal article" date="2011" name="Stand. Genomic Sci.">
        <title>Complete genome sequence of Ferroglobus placidus AEDII12DO.</title>
        <authorList>
            <person name="Anderson I."/>
            <person name="Risso C."/>
            <person name="Holmes D."/>
            <person name="Lucas S."/>
            <person name="Copeland A."/>
            <person name="Lapidus A."/>
            <person name="Cheng J.F."/>
            <person name="Bruce D."/>
            <person name="Goodwin L."/>
            <person name="Pitluck S."/>
            <person name="Saunders E."/>
            <person name="Brettin T."/>
            <person name="Detter J.C."/>
            <person name="Han C."/>
            <person name="Tapia R."/>
            <person name="Larimer F."/>
            <person name="Land M."/>
            <person name="Hauser L."/>
            <person name="Woyke T."/>
            <person name="Lovley D."/>
            <person name="Kyrpides N."/>
            <person name="Ivanova N."/>
        </authorList>
    </citation>
    <scope>NUCLEOTIDE SEQUENCE [LARGE SCALE GENOMIC DNA]</scope>
    <source>
        <strain evidence="4">DSM 10642 / AEDII12DO</strain>
    </source>
</reference>
<keyword evidence="1" id="KW-0812">Transmembrane</keyword>
<keyword evidence="1" id="KW-1133">Transmembrane helix</keyword>
<dbReference type="Proteomes" id="UP000002613">
    <property type="component" value="Chromosome"/>
</dbReference>
<keyword evidence="1" id="KW-0472">Membrane</keyword>
<dbReference type="InterPro" id="IPR022441">
    <property type="entry name" value="Para_beta_helix_rpt-2"/>
</dbReference>
<dbReference type="Pfam" id="PF05048">
    <property type="entry name" value="NosD"/>
    <property type="match status" value="1"/>
</dbReference>
<dbReference type="PaxDb" id="589924-Ferp_0131"/>
<dbReference type="NCBIfam" id="TIGR03804">
    <property type="entry name" value="para_beta_helix"/>
    <property type="match status" value="1"/>
</dbReference>
<dbReference type="SUPFAM" id="SSF51126">
    <property type="entry name" value="Pectin lyase-like"/>
    <property type="match status" value="1"/>
</dbReference>
<dbReference type="InterPro" id="IPR007742">
    <property type="entry name" value="NosD_dom"/>
</dbReference>
<protein>
    <submittedName>
        <fullName evidence="3">Periplasmic copper-binding protein</fullName>
    </submittedName>
</protein>
<dbReference type="AlphaFoldDB" id="D3S183"/>
<proteinExistence type="predicted"/>
<dbReference type="InterPro" id="IPR006626">
    <property type="entry name" value="PbH1"/>
</dbReference>
<dbReference type="RefSeq" id="WP_012964666.1">
    <property type="nucleotide sequence ID" value="NC_013849.1"/>
</dbReference>
<evidence type="ECO:0000256" key="1">
    <source>
        <dbReference type="SAM" id="Phobius"/>
    </source>
</evidence>
<dbReference type="InterPro" id="IPR012334">
    <property type="entry name" value="Pectin_lyas_fold"/>
</dbReference>
<dbReference type="STRING" id="589924.Ferp_0131"/>
<organism evidence="3 4">
    <name type="scientific">Ferroglobus placidus (strain DSM 10642 / AEDII12DO)</name>
    <dbReference type="NCBI Taxonomy" id="589924"/>
    <lineage>
        <taxon>Archaea</taxon>
        <taxon>Methanobacteriati</taxon>
        <taxon>Methanobacteriota</taxon>
        <taxon>Archaeoglobi</taxon>
        <taxon>Archaeoglobales</taxon>
        <taxon>Archaeoglobaceae</taxon>
        <taxon>Ferroglobus</taxon>
    </lineage>
</organism>
<sequence>MLKITNILFLILIFLILIGVASGEIYYASPANITQVLEKARDGDTIYLLEGYYKGGIVLNKSISLIGVNYPVIDAMGGVYGILIEANNCTVEKVKIINTSTSRSLQPAGIVLRSDYNIIRNVVMENVYYGILPQEADYNIIEDCYLVGLRDVDINYRGDGIYLWNSRYNIIRNVTMLYFQDGIYSEHSYFNKLINNTVAYSRYAVHNMYCTDYLIDGMVSLQNIAGYVIMYSANVTVRNSIAEVNWRSAVGEGIFVIETDNVLIENNTVYAGIYGMEIKRTPYRPGHYAIVRWNTIVYNQVGISVDEESSVIFYGNNFIENVDNIEAIGDIGRKMKWYSEELKVGNFWDTYAGFDKNKDGIGDIPYVERSFAEHIIDSYPTLRIFMYTPAYQALETMSKIFPINPKISVYDPYPLMKPNVNLNYKEKNVNAQMLFTSVLLVSASVIIIWRYGYGGY</sequence>
<name>D3S183_FERPA</name>
<gene>
    <name evidence="3" type="ordered locus">Ferp_0131</name>
</gene>
<dbReference type="GeneID" id="8777623"/>
<dbReference type="Gene3D" id="2.160.20.10">
    <property type="entry name" value="Single-stranded right-handed beta-helix, Pectin lyase-like"/>
    <property type="match status" value="1"/>
</dbReference>
<dbReference type="InterPro" id="IPR011050">
    <property type="entry name" value="Pectin_lyase_fold/virulence"/>
</dbReference>
<keyword evidence="4" id="KW-1185">Reference proteome</keyword>
<dbReference type="NCBIfam" id="TIGR04247">
    <property type="entry name" value="NosD_copper_fam"/>
    <property type="match status" value="1"/>
</dbReference>
<dbReference type="OrthoDB" id="29186at2157"/>
<reference evidence="4" key="1">
    <citation type="submission" date="2010-02" db="EMBL/GenBank/DDBJ databases">
        <title>Complete sequence of Ferroglobus placidus DSM 10642.</title>
        <authorList>
            <consortium name="US DOE Joint Genome Institute"/>
            <person name="Lucas S."/>
            <person name="Copeland A."/>
            <person name="Lapidus A."/>
            <person name="Cheng J.-F."/>
            <person name="Bruce D."/>
            <person name="Goodwin L."/>
            <person name="Pitluck S."/>
            <person name="Saunders E."/>
            <person name="Brettin T."/>
            <person name="Detter J.C."/>
            <person name="Han C."/>
            <person name="Tapia R."/>
            <person name="Larimer F."/>
            <person name="Land M."/>
            <person name="Hauser L."/>
            <person name="Kyrpides N."/>
            <person name="Ivanova N."/>
            <person name="Holmes D."/>
            <person name="Lovley D."/>
            <person name="Kyrpides N."/>
            <person name="Anderson I.J."/>
            <person name="Woyke T."/>
        </authorList>
    </citation>
    <scope>NUCLEOTIDE SEQUENCE [LARGE SCALE GENOMIC DNA]</scope>
    <source>
        <strain evidence="4">DSM 10642 / AEDII12DO</strain>
    </source>
</reference>
<dbReference type="SMART" id="SM00710">
    <property type="entry name" value="PbH1"/>
    <property type="match status" value="8"/>
</dbReference>
<feature type="transmembrane region" description="Helical" evidence="1">
    <location>
        <begin position="433"/>
        <end position="453"/>
    </location>
</feature>
<evidence type="ECO:0000313" key="4">
    <source>
        <dbReference type="Proteomes" id="UP000002613"/>
    </source>
</evidence>
<dbReference type="KEGG" id="fpl:Ferp_0131"/>
<evidence type="ECO:0000313" key="3">
    <source>
        <dbReference type="EMBL" id="ADC64319.1"/>
    </source>
</evidence>
<evidence type="ECO:0000259" key="2">
    <source>
        <dbReference type="Pfam" id="PF05048"/>
    </source>
</evidence>
<dbReference type="EMBL" id="CP001899">
    <property type="protein sequence ID" value="ADC64319.1"/>
    <property type="molecule type" value="Genomic_DNA"/>
</dbReference>
<dbReference type="eggNOG" id="arCOG02519">
    <property type="taxonomic scope" value="Archaea"/>
</dbReference>
<accession>D3S183</accession>
<dbReference type="InterPro" id="IPR026464">
    <property type="entry name" value="NosD_copper_fam"/>
</dbReference>
<dbReference type="HOGENOM" id="CLU_041882_0_1_2"/>